<feature type="transmembrane region" description="Helical" evidence="1">
    <location>
        <begin position="29"/>
        <end position="48"/>
    </location>
</feature>
<reference evidence="2 3" key="1">
    <citation type="submission" date="2023-09" db="EMBL/GenBank/DDBJ databases">
        <authorList>
            <person name="Qi X."/>
        </authorList>
    </citation>
    <scope>NUCLEOTIDE SEQUENCE [LARGE SCALE GENOMIC DNA]</scope>
    <source>
        <strain evidence="2 3">S1-1</strain>
    </source>
</reference>
<feature type="transmembrane region" description="Helical" evidence="1">
    <location>
        <begin position="246"/>
        <end position="264"/>
    </location>
</feature>
<proteinExistence type="predicted"/>
<feature type="transmembrane region" description="Helical" evidence="1">
    <location>
        <begin position="98"/>
        <end position="115"/>
    </location>
</feature>
<feature type="transmembrane region" description="Helical" evidence="1">
    <location>
        <begin position="68"/>
        <end position="86"/>
    </location>
</feature>
<name>A0ABZ0GSH2_9GAMM</name>
<accession>A0ABZ0GSH2</accession>
<feature type="transmembrane region" description="Helical" evidence="1">
    <location>
        <begin position="276"/>
        <end position="297"/>
    </location>
</feature>
<dbReference type="Proteomes" id="UP001301442">
    <property type="component" value="Chromosome"/>
</dbReference>
<dbReference type="Pfam" id="PF05940">
    <property type="entry name" value="NnrS"/>
    <property type="match status" value="1"/>
</dbReference>
<keyword evidence="1" id="KW-1133">Transmembrane helix</keyword>
<evidence type="ECO:0000256" key="1">
    <source>
        <dbReference type="SAM" id="Phobius"/>
    </source>
</evidence>
<feature type="transmembrane region" description="Helical" evidence="1">
    <location>
        <begin position="121"/>
        <end position="140"/>
    </location>
</feature>
<feature type="transmembrane region" description="Helical" evidence="1">
    <location>
        <begin position="221"/>
        <end position="240"/>
    </location>
</feature>
<dbReference type="InterPro" id="IPR010266">
    <property type="entry name" value="NnrS"/>
</dbReference>
<feature type="transmembrane region" description="Helical" evidence="1">
    <location>
        <begin position="309"/>
        <end position="330"/>
    </location>
</feature>
<protein>
    <submittedName>
        <fullName evidence="2">NnrS family protein</fullName>
    </submittedName>
</protein>
<feature type="transmembrane region" description="Helical" evidence="1">
    <location>
        <begin position="179"/>
        <end position="200"/>
    </location>
</feature>
<keyword evidence="1" id="KW-0812">Transmembrane</keyword>
<feature type="transmembrane region" description="Helical" evidence="1">
    <location>
        <begin position="370"/>
        <end position="392"/>
    </location>
</feature>
<feature type="transmembrane region" description="Helical" evidence="1">
    <location>
        <begin position="342"/>
        <end position="364"/>
    </location>
</feature>
<sequence length="400" mass="44109">MTTLLNIDNSPGKAKKQALAFFELAFRPFFLLASLFSIIALLAWSAILNGNLNLNVYGGSFWWHTHEMLFGFVAAIIVGFLLTAVQNWTGVQSIHGKSLALLVCLWLVGRALFLFPAVVPVWLIAFVDIMFLPISAVALARPIIKVKLWRNLMFIPILLVMTLANITMHYSVIEPSVELMTTASTTMVLLVTLVMCIMGGRVFPMFTANGTQTARVNAIPLLEKIAIISTLLALIISLNLIKVPALINAIIFFIAAAAHVVRAYRWKIWVTLKTPLVWSLHLSYWCIALGLLLFGLAELTATVTHSQAVHTLTVGAMGTMILSMISRVSLGHTGRAIIASKVMTVAFIAIISAVIIRVFGSYWFSNYNLVINFAVVLWTIAYGSFVVLYFPILTKPNARN</sequence>
<dbReference type="EMBL" id="CP136600">
    <property type="protein sequence ID" value="WOH38731.1"/>
    <property type="molecule type" value="Genomic_DNA"/>
</dbReference>
<keyword evidence="3" id="KW-1185">Reference proteome</keyword>
<organism evidence="2 3">
    <name type="scientific">Thalassotalea fonticola</name>
    <dbReference type="NCBI Taxonomy" id="3065649"/>
    <lineage>
        <taxon>Bacteria</taxon>
        <taxon>Pseudomonadati</taxon>
        <taxon>Pseudomonadota</taxon>
        <taxon>Gammaproteobacteria</taxon>
        <taxon>Alteromonadales</taxon>
        <taxon>Colwelliaceae</taxon>
        <taxon>Thalassotalea</taxon>
    </lineage>
</organism>
<keyword evidence="1" id="KW-0472">Membrane</keyword>
<evidence type="ECO:0000313" key="3">
    <source>
        <dbReference type="Proteomes" id="UP001301442"/>
    </source>
</evidence>
<gene>
    <name evidence="2" type="ORF">RI844_05815</name>
</gene>
<evidence type="ECO:0000313" key="2">
    <source>
        <dbReference type="EMBL" id="WOH38731.1"/>
    </source>
</evidence>
<dbReference type="RefSeq" id="WP_348397500.1">
    <property type="nucleotide sequence ID" value="NZ_CP136600.1"/>
</dbReference>
<feature type="transmembrane region" description="Helical" evidence="1">
    <location>
        <begin position="152"/>
        <end position="173"/>
    </location>
</feature>